<keyword evidence="5" id="KW-1185">Reference proteome</keyword>
<evidence type="ECO:0000256" key="2">
    <source>
        <dbReference type="SAM" id="MobiDB-lite"/>
    </source>
</evidence>
<dbReference type="PROSITE" id="PS00880">
    <property type="entry name" value="ACB_1"/>
    <property type="match status" value="1"/>
</dbReference>
<accession>A0ABQ7S4Y1</accession>
<dbReference type="Gene3D" id="1.20.80.10">
    <property type="match status" value="1"/>
</dbReference>
<feature type="domain" description="ACB" evidence="3">
    <location>
        <begin position="3"/>
        <end position="92"/>
    </location>
</feature>
<dbReference type="InterPro" id="IPR035984">
    <property type="entry name" value="Acyl-CoA-binding_sf"/>
</dbReference>
<dbReference type="PANTHER" id="PTHR23310:SF77">
    <property type="entry name" value="LD25952P"/>
    <property type="match status" value="1"/>
</dbReference>
<dbReference type="PRINTS" id="PR00689">
    <property type="entry name" value="ACOABINDINGP"/>
</dbReference>
<gene>
    <name evidence="4" type="primary">acbd5</name>
    <name evidence="4" type="ORF">GZH46_03023</name>
</gene>
<dbReference type="EMBL" id="JAIFTH010001637">
    <property type="protein sequence ID" value="KAG9508479.1"/>
    <property type="molecule type" value="Genomic_DNA"/>
</dbReference>
<dbReference type="Pfam" id="PF00887">
    <property type="entry name" value="ACBP"/>
    <property type="match status" value="1"/>
</dbReference>
<comment type="caution">
    <text evidence="4">The sequence shown here is derived from an EMBL/GenBank/DDBJ whole genome shotgun (WGS) entry which is preliminary data.</text>
</comment>
<evidence type="ECO:0000259" key="3">
    <source>
        <dbReference type="PROSITE" id="PS51228"/>
    </source>
</evidence>
<proteinExistence type="predicted"/>
<dbReference type="PROSITE" id="PS51228">
    <property type="entry name" value="ACB_2"/>
    <property type="match status" value="1"/>
</dbReference>
<evidence type="ECO:0000313" key="5">
    <source>
        <dbReference type="Proteomes" id="UP000825002"/>
    </source>
</evidence>
<dbReference type="InterPro" id="IPR014352">
    <property type="entry name" value="FERM/acyl-CoA-bd_prot_sf"/>
</dbReference>
<dbReference type="SUPFAM" id="SSF47027">
    <property type="entry name" value="Acyl-CoA binding protein"/>
    <property type="match status" value="1"/>
</dbReference>
<dbReference type="Proteomes" id="UP000825002">
    <property type="component" value="Unassembled WGS sequence"/>
</dbReference>
<organism evidence="4 5">
    <name type="scientific">Fragariocoptes setiger</name>
    <dbReference type="NCBI Taxonomy" id="1670756"/>
    <lineage>
        <taxon>Eukaryota</taxon>
        <taxon>Metazoa</taxon>
        <taxon>Ecdysozoa</taxon>
        <taxon>Arthropoda</taxon>
        <taxon>Chelicerata</taxon>
        <taxon>Arachnida</taxon>
        <taxon>Acari</taxon>
        <taxon>Acariformes</taxon>
        <taxon>Trombidiformes</taxon>
        <taxon>Prostigmata</taxon>
        <taxon>Eupodina</taxon>
        <taxon>Eriophyoidea</taxon>
        <taxon>Phytoptidae</taxon>
        <taxon>Fragariocoptes</taxon>
    </lineage>
</organism>
<dbReference type="InterPro" id="IPR022408">
    <property type="entry name" value="Acyl-CoA-binding_prot_CS"/>
</dbReference>
<feature type="compositionally biased region" description="Low complexity" evidence="2">
    <location>
        <begin position="143"/>
        <end position="154"/>
    </location>
</feature>
<name>A0ABQ7S4Y1_9ACAR</name>
<dbReference type="PANTHER" id="PTHR23310">
    <property type="entry name" value="ACYL-COA-BINDING PROTEIN, ACBP"/>
    <property type="match status" value="1"/>
</dbReference>
<evidence type="ECO:0000256" key="1">
    <source>
        <dbReference type="ARBA" id="ARBA00023121"/>
    </source>
</evidence>
<feature type="non-terminal residue" evidence="4">
    <location>
        <position position="1"/>
    </location>
</feature>
<feature type="region of interest" description="Disordered" evidence="2">
    <location>
        <begin position="112"/>
        <end position="166"/>
    </location>
</feature>
<reference evidence="4 5" key="1">
    <citation type="submission" date="2020-10" db="EMBL/GenBank/DDBJ databases">
        <authorList>
            <person name="Klimov P.B."/>
            <person name="Dyachkov S.M."/>
            <person name="Chetverikov P.E."/>
        </authorList>
    </citation>
    <scope>NUCLEOTIDE SEQUENCE [LARGE SCALE GENOMIC DNA]</scope>
    <source>
        <strain evidence="4">BMOC 18-1129-001#AD2665</strain>
        <tissue evidence="4">Entire mites</tissue>
    </source>
</reference>
<dbReference type="InterPro" id="IPR000582">
    <property type="entry name" value="Acyl-CoA-binding_protein"/>
</dbReference>
<feature type="compositionally biased region" description="Polar residues" evidence="2">
    <location>
        <begin position="112"/>
        <end position="142"/>
    </location>
</feature>
<keyword evidence="1" id="KW-0446">Lipid-binding</keyword>
<evidence type="ECO:0000313" key="4">
    <source>
        <dbReference type="EMBL" id="KAG9508479.1"/>
    </source>
</evidence>
<sequence>MTSPELFEAAVNVVRNMPKEGPFNPSDELKLKFYAFYKQATVGPNNTPKPRFYDVVNLYKWNAWKKLENMPPDEARQAYVDELKKIIETMSLSEDVSQFYELLGPFYEFQNHQHQQQAPHSSNTSATNTRESTTIGNKKASVTTNAPARTSNNTTPPPSSSSSDQSFVGLEMEKTHTTVGQVCRGRH</sequence>
<protein>
    <submittedName>
        <fullName evidence="4">Acyl-CoA-binding domain-containing protein 5</fullName>
    </submittedName>
</protein>